<keyword evidence="1" id="KW-0472">Membrane</keyword>
<organism evidence="2 3">
    <name type="scientific">Microbulbifer echini</name>
    <dbReference type="NCBI Taxonomy" id="1529067"/>
    <lineage>
        <taxon>Bacteria</taxon>
        <taxon>Pseudomonadati</taxon>
        <taxon>Pseudomonadota</taxon>
        <taxon>Gammaproteobacteria</taxon>
        <taxon>Cellvibrionales</taxon>
        <taxon>Microbulbiferaceae</taxon>
        <taxon>Microbulbifer</taxon>
    </lineage>
</organism>
<dbReference type="EMBL" id="JBGMEL010000001">
    <property type="protein sequence ID" value="MFA0789007.1"/>
    <property type="molecule type" value="Genomic_DNA"/>
</dbReference>
<keyword evidence="1" id="KW-0812">Transmembrane</keyword>
<gene>
    <name evidence="2" type="ORF">ACCI51_00500</name>
</gene>
<proteinExistence type="predicted"/>
<dbReference type="Proteomes" id="UP001569414">
    <property type="component" value="Unassembled WGS sequence"/>
</dbReference>
<accession>A0ABV4NI53</accession>
<comment type="caution">
    <text evidence="2">The sequence shown here is derived from an EMBL/GenBank/DDBJ whole genome shotgun (WGS) entry which is preliminary data.</text>
</comment>
<evidence type="ECO:0000313" key="3">
    <source>
        <dbReference type="Proteomes" id="UP001569414"/>
    </source>
</evidence>
<name>A0ABV4NI53_9GAMM</name>
<evidence type="ECO:0000256" key="1">
    <source>
        <dbReference type="SAM" id="Phobius"/>
    </source>
</evidence>
<keyword evidence="3" id="KW-1185">Reference proteome</keyword>
<feature type="transmembrane region" description="Helical" evidence="1">
    <location>
        <begin position="6"/>
        <end position="25"/>
    </location>
</feature>
<reference evidence="2 3" key="1">
    <citation type="submission" date="2024-08" db="EMBL/GenBank/DDBJ databases">
        <authorList>
            <person name="Ishaq N."/>
        </authorList>
    </citation>
    <scope>NUCLEOTIDE SEQUENCE [LARGE SCALE GENOMIC DNA]</scope>
    <source>
        <strain evidence="2 3">JCM 30400</strain>
    </source>
</reference>
<keyword evidence="1" id="KW-1133">Transmembrane helix</keyword>
<sequence>MRFNYSLDYILAINIDYICFIIDVFSISRIIPNKNHFVTPVATEDTVD</sequence>
<protein>
    <submittedName>
        <fullName evidence="2">Uncharacterized protein</fullName>
    </submittedName>
</protein>
<evidence type="ECO:0000313" key="2">
    <source>
        <dbReference type="EMBL" id="MFA0789007.1"/>
    </source>
</evidence>